<name>A0ABW7LRD0_9RHOB</name>
<organism evidence="1 2">
    <name type="scientific">Paracoccus broussonetiae subsp. drimophilus</name>
    <dbReference type="NCBI Taxonomy" id="3373869"/>
    <lineage>
        <taxon>Bacteria</taxon>
        <taxon>Pseudomonadati</taxon>
        <taxon>Pseudomonadota</taxon>
        <taxon>Alphaproteobacteria</taxon>
        <taxon>Rhodobacterales</taxon>
        <taxon>Paracoccaceae</taxon>
        <taxon>Paracoccus</taxon>
        <taxon>Paracoccus broussonetiae</taxon>
    </lineage>
</organism>
<dbReference type="SUPFAM" id="SSF51161">
    <property type="entry name" value="Trimeric LpxA-like enzymes"/>
    <property type="match status" value="1"/>
</dbReference>
<gene>
    <name evidence="1" type="ORF">ACHFJ0_15395</name>
</gene>
<dbReference type="InterPro" id="IPR001451">
    <property type="entry name" value="Hexapep"/>
</dbReference>
<evidence type="ECO:0000313" key="2">
    <source>
        <dbReference type="Proteomes" id="UP001609376"/>
    </source>
</evidence>
<protein>
    <submittedName>
        <fullName evidence="1">Acyltransferase</fullName>
    </submittedName>
</protein>
<keyword evidence="2" id="KW-1185">Reference proteome</keyword>
<dbReference type="Gene3D" id="2.160.10.10">
    <property type="entry name" value="Hexapeptide repeat proteins"/>
    <property type="match status" value="1"/>
</dbReference>
<dbReference type="GO" id="GO:0016746">
    <property type="term" value="F:acyltransferase activity"/>
    <property type="evidence" value="ECO:0007669"/>
    <property type="project" value="UniProtKB-KW"/>
</dbReference>
<evidence type="ECO:0000313" key="1">
    <source>
        <dbReference type="EMBL" id="MFH5775637.1"/>
    </source>
</evidence>
<dbReference type="InterPro" id="IPR011004">
    <property type="entry name" value="Trimer_LpxA-like_sf"/>
</dbReference>
<dbReference type="CDD" id="cd04647">
    <property type="entry name" value="LbH_MAT_like"/>
    <property type="match status" value="1"/>
</dbReference>
<reference evidence="1 2" key="1">
    <citation type="submission" date="2024-10" db="EMBL/GenBank/DDBJ databases">
        <title>Paracoccus drimophilus sp. nov., a novel bacterium from corn roots in Hunan.</title>
        <authorList>
            <person name="Li X."/>
        </authorList>
    </citation>
    <scope>NUCLEOTIDE SEQUENCE [LARGE SCALE GENOMIC DNA]</scope>
    <source>
        <strain evidence="1 2">NGMCC 1.201697</strain>
    </source>
</reference>
<dbReference type="InterPro" id="IPR051159">
    <property type="entry name" value="Hexapeptide_acetyltransf"/>
</dbReference>
<dbReference type="Pfam" id="PF00132">
    <property type="entry name" value="Hexapep"/>
    <property type="match status" value="1"/>
</dbReference>
<keyword evidence="1" id="KW-0012">Acyltransferase</keyword>
<dbReference type="EMBL" id="JBIMPR010000011">
    <property type="protein sequence ID" value="MFH5775637.1"/>
    <property type="molecule type" value="Genomic_DNA"/>
</dbReference>
<sequence length="193" mass="20875">MGKGSAAHRQFRAGSHVNIGRLVKIKALLSRGALTIGKRPKMLYWPRFRWREGRIRIGDRVSMRNGVVIDAQSGLIDIGDNVSINDYAVLLGHGGITIGNEVRIAAHAVIVSFEHGFDDARTPIRRQPLLKKQVVIEDDVWIGAGAKILAGSHLARGSVIGAGAVVKGRTLPGGIYVGAPARLLRRRGERMAP</sequence>
<keyword evidence="1" id="KW-0808">Transferase</keyword>
<proteinExistence type="predicted"/>
<accession>A0ABW7LRD0</accession>
<dbReference type="Proteomes" id="UP001609376">
    <property type="component" value="Unassembled WGS sequence"/>
</dbReference>
<dbReference type="PANTHER" id="PTHR23416">
    <property type="entry name" value="SIALIC ACID SYNTHASE-RELATED"/>
    <property type="match status" value="1"/>
</dbReference>
<comment type="caution">
    <text evidence="1">The sequence shown here is derived from an EMBL/GenBank/DDBJ whole genome shotgun (WGS) entry which is preliminary data.</text>
</comment>
<dbReference type="PANTHER" id="PTHR23416:SF78">
    <property type="entry name" value="LIPOPOLYSACCHARIDE BIOSYNTHESIS O-ACETYL TRANSFERASE WBBJ-RELATED"/>
    <property type="match status" value="1"/>
</dbReference>